<reference evidence="2" key="1">
    <citation type="journal article" date="2021" name="BMC Genomics">
        <title>Chromosome-level genome assembly and manually-curated proteome of model necrotroph Parastagonospora nodorum Sn15 reveals a genome-wide trove of candidate effector homologs, and redundancy of virulence-related functions within an accessory chromosome.</title>
        <authorList>
            <person name="Bertazzoni S."/>
            <person name="Jones D.A.B."/>
            <person name="Phan H.T."/>
            <person name="Tan K.-C."/>
            <person name="Hane J.K."/>
        </authorList>
    </citation>
    <scope>NUCLEOTIDE SEQUENCE [LARGE SCALE GENOMIC DNA]</scope>
    <source>
        <strain evidence="2">SN15 / ATCC MYA-4574 / FGSC 10173)</strain>
    </source>
</reference>
<evidence type="ECO:0000313" key="2">
    <source>
        <dbReference type="Proteomes" id="UP000663193"/>
    </source>
</evidence>
<keyword evidence="2" id="KW-1185">Reference proteome</keyword>
<dbReference type="AlphaFoldDB" id="A0A7U2HZ35"/>
<gene>
    <name evidence="1" type="ORF">JI435_407840</name>
</gene>
<proteinExistence type="predicted"/>
<name>A0A7U2HZ35_PHANO</name>
<protein>
    <submittedName>
        <fullName evidence="1">Uncharacterized protein</fullName>
    </submittedName>
</protein>
<dbReference type="EMBL" id="CP069027">
    <property type="protein sequence ID" value="QRC95699.1"/>
    <property type="molecule type" value="Genomic_DNA"/>
</dbReference>
<evidence type="ECO:0000313" key="1">
    <source>
        <dbReference type="EMBL" id="QRC95699.1"/>
    </source>
</evidence>
<organism evidence="1 2">
    <name type="scientific">Phaeosphaeria nodorum (strain SN15 / ATCC MYA-4574 / FGSC 10173)</name>
    <name type="common">Glume blotch fungus</name>
    <name type="synonym">Parastagonospora nodorum</name>
    <dbReference type="NCBI Taxonomy" id="321614"/>
    <lineage>
        <taxon>Eukaryota</taxon>
        <taxon>Fungi</taxon>
        <taxon>Dikarya</taxon>
        <taxon>Ascomycota</taxon>
        <taxon>Pezizomycotina</taxon>
        <taxon>Dothideomycetes</taxon>
        <taxon>Pleosporomycetidae</taxon>
        <taxon>Pleosporales</taxon>
        <taxon>Pleosporineae</taxon>
        <taxon>Phaeosphaeriaceae</taxon>
        <taxon>Parastagonospora</taxon>
    </lineage>
</organism>
<sequence length="69" mass="7853">MWQDCGHNGSLRARRSKRRLYGCYTAAGTGRKPTREDSCRLVMLHPRFCLVEIGKLRVVAIQAESYPVS</sequence>
<dbReference type="VEuPathDB" id="FungiDB:JI435_407840"/>
<dbReference type="Proteomes" id="UP000663193">
    <property type="component" value="Chromosome 5"/>
</dbReference>
<accession>A0A7U2HZ35</accession>